<dbReference type="Gene3D" id="3.40.50.10210">
    <property type="match status" value="1"/>
</dbReference>
<gene>
    <name evidence="1" type="primary">cobU</name>
    <name evidence="1" type="ORF">CJEDD_08420</name>
</gene>
<proteinExistence type="predicted"/>
<dbReference type="GO" id="GO:0008939">
    <property type="term" value="F:nicotinate-nucleotide-dimethylbenzimidazole phosphoribosyltransferase activity"/>
    <property type="evidence" value="ECO:0007669"/>
    <property type="project" value="UniProtKB-EC"/>
</dbReference>
<sequence>MQFSSVEAPKQAHALAVADALAGSANGVALGRLGALGAWIAAAQGRDVPAPFARPRAIVVAGNHGIATRGVSAWTADAGAVRAAELEAGAGPAQAAARASGASVRLIADYLDAPTGAIDVESAVPREVWDAALAAGAEVADHEIDAGADLIVPGDIGVGNTTVAAALYGTFTRTEPVKAVGRGSGVNDEVWKVKTAAVRDAMFRVRGFRDDTERVCAELSGPDFAFLAGFIAQCAARRTPVLFDGPYPATAAYVAERLAPGTRGWLLAAQRTDEPAHEGCLQALELTPVADLGIKTGQGAGALAVLPQLNLAAELVGEVVAGGSSIRD</sequence>
<keyword evidence="2" id="KW-1185">Reference proteome</keyword>
<dbReference type="EC" id="2.4.2.21" evidence="1"/>
<dbReference type="SUPFAM" id="SSF52733">
    <property type="entry name" value="Nicotinate mononucleotide:5,6-dimethylbenzimidazole phosphoribosyltransferase (CobT)"/>
    <property type="match status" value="1"/>
</dbReference>
<protein>
    <submittedName>
        <fullName evidence="1">Nicotinate-nucleotide--dimethylbenzimidazole phosphoribosyltransferase</fullName>
        <ecNumber evidence="1">2.4.2.21</ecNumber>
    </submittedName>
</protein>
<dbReference type="EMBL" id="CP063194">
    <property type="protein sequence ID" value="WCZ39277.1"/>
    <property type="molecule type" value="Genomic_DNA"/>
</dbReference>
<keyword evidence="1" id="KW-0808">Transferase</keyword>
<keyword evidence="1" id="KW-0328">Glycosyltransferase</keyword>
<dbReference type="InterPro" id="IPR003200">
    <property type="entry name" value="Nict_dMeBzImd_PRibTrfase"/>
</dbReference>
<dbReference type="CDD" id="cd02439">
    <property type="entry name" value="DMB-PRT_CobT"/>
    <property type="match status" value="1"/>
</dbReference>
<dbReference type="PANTHER" id="PTHR43463">
    <property type="entry name" value="NICOTINATE-NUCLEOTIDE--DIMETHYLBENZIMIDAZOLE PHOSPHORIBOSYLTRANSFERASE"/>
    <property type="match status" value="1"/>
</dbReference>
<evidence type="ECO:0000313" key="1">
    <source>
        <dbReference type="EMBL" id="WCZ39277.1"/>
    </source>
</evidence>
<dbReference type="PANTHER" id="PTHR43463:SF1">
    <property type="entry name" value="NICOTINATE-NUCLEOTIDE--DIMETHYLBENZIMIDAZOLE PHOSPHORIBOSYLTRANSFERASE"/>
    <property type="match status" value="1"/>
</dbReference>
<dbReference type="InterPro" id="IPR036087">
    <property type="entry name" value="Nict_dMeBzImd_PRibTrfase_sf"/>
</dbReference>
<dbReference type="RefSeq" id="WP_042405612.1">
    <property type="nucleotide sequence ID" value="NZ_CBYN010000016.1"/>
</dbReference>
<reference evidence="1 2" key="1">
    <citation type="submission" date="2020-10" db="EMBL/GenBank/DDBJ databases">
        <title>Complete genome sequence of Corynebacterium jeddahense DSM 45997, type strain of Corynebacterium jeddahense.</title>
        <authorList>
            <person name="Busche T."/>
            <person name="Kalinowski J."/>
            <person name="Ruckert C."/>
        </authorList>
    </citation>
    <scope>NUCLEOTIDE SEQUENCE [LARGE SCALE GENOMIC DNA]</scope>
    <source>
        <strain evidence="1 2">DSM 45997</strain>
    </source>
</reference>
<evidence type="ECO:0000313" key="2">
    <source>
        <dbReference type="Proteomes" id="UP001218071"/>
    </source>
</evidence>
<dbReference type="Proteomes" id="UP001218071">
    <property type="component" value="Chromosome"/>
</dbReference>
<dbReference type="Pfam" id="PF02277">
    <property type="entry name" value="DBI_PRT"/>
    <property type="match status" value="1"/>
</dbReference>
<name>A0ABY7UKN3_9CORY</name>
<organism evidence="1 2">
    <name type="scientific">Corynebacterium jeddahense</name>
    <dbReference type="NCBI Taxonomy" id="1414719"/>
    <lineage>
        <taxon>Bacteria</taxon>
        <taxon>Bacillati</taxon>
        <taxon>Actinomycetota</taxon>
        <taxon>Actinomycetes</taxon>
        <taxon>Mycobacteriales</taxon>
        <taxon>Corynebacteriaceae</taxon>
        <taxon>Corynebacterium</taxon>
    </lineage>
</organism>
<accession>A0ABY7UKN3</accession>